<dbReference type="Proteomes" id="UP000236630">
    <property type="component" value="Unassembled WGS sequence"/>
</dbReference>
<reference evidence="2 3" key="1">
    <citation type="journal article" date="2017" name="Front. Genet.">
        <title>Draft sequencing of the heterozygous diploid genome of Satsuma (Citrus unshiu Marc.) using a hybrid assembly approach.</title>
        <authorList>
            <person name="Shimizu T."/>
            <person name="Tanizawa Y."/>
            <person name="Mochizuki T."/>
            <person name="Nagasaki H."/>
            <person name="Yoshioka T."/>
            <person name="Toyoda A."/>
            <person name="Fujiyama A."/>
            <person name="Kaminuma E."/>
            <person name="Nakamura Y."/>
        </authorList>
    </citation>
    <scope>NUCLEOTIDE SEQUENCE [LARGE SCALE GENOMIC DNA]</scope>
    <source>
        <strain evidence="3">cv. Miyagawa wase</strain>
    </source>
</reference>
<dbReference type="AlphaFoldDB" id="A0A2H5PZ02"/>
<evidence type="ECO:0000313" key="2">
    <source>
        <dbReference type="EMBL" id="GAY57616.1"/>
    </source>
</evidence>
<name>A0A2H5PZ02_CITUN</name>
<proteinExistence type="predicted"/>
<dbReference type="EMBL" id="BDQV01000164">
    <property type="protein sequence ID" value="GAY57616.1"/>
    <property type="molecule type" value="Genomic_DNA"/>
</dbReference>
<feature type="region of interest" description="Disordered" evidence="1">
    <location>
        <begin position="1"/>
        <end position="87"/>
    </location>
</feature>
<gene>
    <name evidence="2" type="ORF">CUMW_180800</name>
</gene>
<organism evidence="2 3">
    <name type="scientific">Citrus unshiu</name>
    <name type="common">Satsuma mandarin</name>
    <name type="synonym">Citrus nobilis var. unshiu</name>
    <dbReference type="NCBI Taxonomy" id="55188"/>
    <lineage>
        <taxon>Eukaryota</taxon>
        <taxon>Viridiplantae</taxon>
        <taxon>Streptophyta</taxon>
        <taxon>Embryophyta</taxon>
        <taxon>Tracheophyta</taxon>
        <taxon>Spermatophyta</taxon>
        <taxon>Magnoliopsida</taxon>
        <taxon>eudicotyledons</taxon>
        <taxon>Gunneridae</taxon>
        <taxon>Pentapetalae</taxon>
        <taxon>rosids</taxon>
        <taxon>malvids</taxon>
        <taxon>Sapindales</taxon>
        <taxon>Rutaceae</taxon>
        <taxon>Aurantioideae</taxon>
        <taxon>Citrus</taxon>
    </lineage>
</organism>
<evidence type="ECO:0000313" key="3">
    <source>
        <dbReference type="Proteomes" id="UP000236630"/>
    </source>
</evidence>
<sequence>MRLNKKETRQSLASPRESGKTNRYVQKKVSKLRFQKEFSPGRKKKGSTHGNQREGSAFSGDASRGASKAHVFNKSQTDFGKIQKNSEKTICRKSVQNLNSNSQPIPSSGW</sequence>
<accession>A0A2H5PZ02</accession>
<protein>
    <submittedName>
        <fullName evidence="2">Uncharacterized protein</fullName>
    </submittedName>
</protein>
<comment type="caution">
    <text evidence="2">The sequence shown here is derived from an EMBL/GenBank/DDBJ whole genome shotgun (WGS) entry which is preliminary data.</text>
</comment>
<evidence type="ECO:0000256" key="1">
    <source>
        <dbReference type="SAM" id="MobiDB-lite"/>
    </source>
</evidence>
<keyword evidence="3" id="KW-1185">Reference proteome</keyword>